<keyword evidence="3" id="KW-1185">Reference proteome</keyword>
<organism evidence="2 3">
    <name type="scientific">Sphingoaurantiacus capsulatus</name>
    <dbReference type="NCBI Taxonomy" id="1771310"/>
    <lineage>
        <taxon>Bacteria</taxon>
        <taxon>Pseudomonadati</taxon>
        <taxon>Pseudomonadota</taxon>
        <taxon>Alphaproteobacteria</taxon>
        <taxon>Sphingomonadales</taxon>
        <taxon>Sphingosinicellaceae</taxon>
        <taxon>Sphingoaurantiacus</taxon>
    </lineage>
</organism>
<comment type="caution">
    <text evidence="2">The sequence shown here is derived from an EMBL/GenBank/DDBJ whole genome shotgun (WGS) entry which is preliminary data.</text>
</comment>
<evidence type="ECO:0000313" key="2">
    <source>
        <dbReference type="EMBL" id="MFC3711444.1"/>
    </source>
</evidence>
<dbReference type="RefSeq" id="WP_380856356.1">
    <property type="nucleotide sequence ID" value="NZ_JBHRXV010000001.1"/>
</dbReference>
<proteinExistence type="predicted"/>
<dbReference type="Proteomes" id="UP001595615">
    <property type="component" value="Unassembled WGS sequence"/>
</dbReference>
<reference evidence="3" key="1">
    <citation type="journal article" date="2019" name="Int. J. Syst. Evol. Microbiol.">
        <title>The Global Catalogue of Microorganisms (GCM) 10K type strain sequencing project: providing services to taxonomists for standard genome sequencing and annotation.</title>
        <authorList>
            <consortium name="The Broad Institute Genomics Platform"/>
            <consortium name="The Broad Institute Genome Sequencing Center for Infectious Disease"/>
            <person name="Wu L."/>
            <person name="Ma J."/>
        </authorList>
    </citation>
    <scope>NUCLEOTIDE SEQUENCE [LARGE SCALE GENOMIC DNA]</scope>
    <source>
        <strain evidence="3">KCTC 42644</strain>
    </source>
</reference>
<name>A0ABV7X7Z5_9SPHN</name>
<feature type="coiled-coil region" evidence="1">
    <location>
        <begin position="12"/>
        <end position="39"/>
    </location>
</feature>
<accession>A0ABV7X7Z5</accession>
<evidence type="ECO:0000313" key="3">
    <source>
        <dbReference type="Proteomes" id="UP001595615"/>
    </source>
</evidence>
<protein>
    <submittedName>
        <fullName evidence="2">Uncharacterized protein</fullName>
    </submittedName>
</protein>
<evidence type="ECO:0000256" key="1">
    <source>
        <dbReference type="SAM" id="Coils"/>
    </source>
</evidence>
<gene>
    <name evidence="2" type="ORF">ACFOMD_02610</name>
</gene>
<dbReference type="EMBL" id="JBHRXV010000001">
    <property type="protein sequence ID" value="MFC3711444.1"/>
    <property type="molecule type" value="Genomic_DNA"/>
</dbReference>
<keyword evidence="1" id="KW-0175">Coiled coil</keyword>
<sequence>MGKRTGVLEHEADVLKLTLAELDAEIARCEMRLRIARTAYLSKEFEKRIHWLQRIRFHHYE</sequence>